<proteinExistence type="predicted"/>
<dbReference type="Proteomes" id="UP000252519">
    <property type="component" value="Unassembled WGS sequence"/>
</dbReference>
<accession>A0A368GFI3</accession>
<gene>
    <name evidence="2" type="ORF">ANCCAN_10891</name>
</gene>
<evidence type="ECO:0000313" key="2">
    <source>
        <dbReference type="EMBL" id="RCN43153.1"/>
    </source>
</evidence>
<reference evidence="2 3" key="1">
    <citation type="submission" date="2014-10" db="EMBL/GenBank/DDBJ databases">
        <title>Draft genome of the hookworm Ancylostoma caninum.</title>
        <authorList>
            <person name="Mitreva M."/>
        </authorList>
    </citation>
    <scope>NUCLEOTIDE SEQUENCE [LARGE SCALE GENOMIC DNA]</scope>
    <source>
        <strain evidence="2 3">Baltimore</strain>
    </source>
</reference>
<keyword evidence="3" id="KW-1185">Reference proteome</keyword>
<protein>
    <submittedName>
        <fullName evidence="2">Uncharacterized protein</fullName>
    </submittedName>
</protein>
<comment type="caution">
    <text evidence="2">The sequence shown here is derived from an EMBL/GenBank/DDBJ whole genome shotgun (WGS) entry which is preliminary data.</text>
</comment>
<evidence type="ECO:0000313" key="3">
    <source>
        <dbReference type="Proteomes" id="UP000252519"/>
    </source>
</evidence>
<sequence length="139" mass="15545">MLYLTSNTILYPLPYRSTVLAHLALSPVLHVPAQLSIVIDPLFQVHYAILLVRLDIRVVRLRRHGQTKGSARSDSRNSRPQRQGAAENALQLHSIREARESKRRFAVSGPADSLTVNHRAGNDVIISCLACAPSTRWFL</sequence>
<evidence type="ECO:0000256" key="1">
    <source>
        <dbReference type="SAM" id="MobiDB-lite"/>
    </source>
</evidence>
<name>A0A368GFI3_ANCCA</name>
<organism evidence="2 3">
    <name type="scientific">Ancylostoma caninum</name>
    <name type="common">Dog hookworm</name>
    <dbReference type="NCBI Taxonomy" id="29170"/>
    <lineage>
        <taxon>Eukaryota</taxon>
        <taxon>Metazoa</taxon>
        <taxon>Ecdysozoa</taxon>
        <taxon>Nematoda</taxon>
        <taxon>Chromadorea</taxon>
        <taxon>Rhabditida</taxon>
        <taxon>Rhabditina</taxon>
        <taxon>Rhabditomorpha</taxon>
        <taxon>Strongyloidea</taxon>
        <taxon>Ancylostomatidae</taxon>
        <taxon>Ancylostomatinae</taxon>
        <taxon>Ancylostoma</taxon>
    </lineage>
</organism>
<dbReference type="EMBL" id="JOJR01000168">
    <property type="protein sequence ID" value="RCN43153.1"/>
    <property type="molecule type" value="Genomic_DNA"/>
</dbReference>
<feature type="region of interest" description="Disordered" evidence="1">
    <location>
        <begin position="67"/>
        <end position="89"/>
    </location>
</feature>
<dbReference type="AlphaFoldDB" id="A0A368GFI3"/>